<evidence type="ECO:0000256" key="8">
    <source>
        <dbReference type="ARBA" id="ARBA00022989"/>
    </source>
</evidence>
<protein>
    <recommendedName>
        <fullName evidence="10">Protein TonB</fullName>
    </recommendedName>
</protein>
<dbReference type="GO" id="GO:0030288">
    <property type="term" value="C:outer membrane-bounded periplasmic space"/>
    <property type="evidence" value="ECO:0007669"/>
    <property type="project" value="InterPro"/>
</dbReference>
<organism evidence="13 14">
    <name type="scientific">Pleionea litopenaei</name>
    <dbReference type="NCBI Taxonomy" id="3070815"/>
    <lineage>
        <taxon>Bacteria</taxon>
        <taxon>Pseudomonadati</taxon>
        <taxon>Pseudomonadota</taxon>
        <taxon>Gammaproteobacteria</taxon>
        <taxon>Oceanospirillales</taxon>
        <taxon>Pleioneaceae</taxon>
        <taxon>Pleionea</taxon>
    </lineage>
</organism>
<evidence type="ECO:0000259" key="12">
    <source>
        <dbReference type="PROSITE" id="PS52015"/>
    </source>
</evidence>
<dbReference type="GO" id="GO:0015031">
    <property type="term" value="P:protein transport"/>
    <property type="evidence" value="ECO:0007669"/>
    <property type="project" value="UniProtKB-UniRule"/>
</dbReference>
<dbReference type="GO" id="GO:0055085">
    <property type="term" value="P:transmembrane transport"/>
    <property type="evidence" value="ECO:0007669"/>
    <property type="project" value="InterPro"/>
</dbReference>
<evidence type="ECO:0000256" key="5">
    <source>
        <dbReference type="ARBA" id="ARBA00022519"/>
    </source>
</evidence>
<dbReference type="RefSeq" id="WP_309203917.1">
    <property type="nucleotide sequence ID" value="NZ_CP133548.1"/>
</dbReference>
<dbReference type="KEGG" id="plei:Q9312_07220"/>
<dbReference type="InterPro" id="IPR051045">
    <property type="entry name" value="TonB-dependent_transducer"/>
</dbReference>
<evidence type="ECO:0000256" key="7">
    <source>
        <dbReference type="ARBA" id="ARBA00022927"/>
    </source>
</evidence>
<proteinExistence type="inferred from homology"/>
<feature type="domain" description="TonB C-terminal" evidence="12">
    <location>
        <begin position="115"/>
        <end position="206"/>
    </location>
</feature>
<dbReference type="InterPro" id="IPR006260">
    <property type="entry name" value="TonB/TolA_C"/>
</dbReference>
<keyword evidence="10" id="KW-0735">Signal-anchor</keyword>
<dbReference type="PANTHER" id="PTHR33446">
    <property type="entry name" value="PROTEIN TONB-RELATED"/>
    <property type="match status" value="1"/>
</dbReference>
<reference evidence="13 14" key="1">
    <citation type="submission" date="2023-08" db="EMBL/GenBank/DDBJ databases">
        <title>Pleionea litopenaei sp. nov., isolated from stomach of juvenile Litopenaeus vannamei.</title>
        <authorList>
            <person name="Rho A.M."/>
            <person name="Hwang C.Y."/>
        </authorList>
    </citation>
    <scope>NUCLEOTIDE SEQUENCE [LARGE SCALE GENOMIC DNA]</scope>
    <source>
        <strain evidence="13 14">HL-JVS1</strain>
    </source>
</reference>
<evidence type="ECO:0000256" key="6">
    <source>
        <dbReference type="ARBA" id="ARBA00022692"/>
    </source>
</evidence>
<sequence length="206" mass="22458">MRRLGSMLFGGSVVLGLLLLMSQLVSAKFVEGKVYPPIDYGPLISEREAATKSRPVIKEEKPKPEKPEEIEIPNRTTDNSVTEPLELVRLPNTIASTVPNSTDVSLDLDGIPSTGTHNGLSFASRVTPIYPTDARIKGLEGYVIVEFTVNHQGQVIEASVVDSKPKGVFDSAALRAVYKWRFKGDEQELSAQAGTQSVTLNFDLES</sequence>
<evidence type="ECO:0000256" key="3">
    <source>
        <dbReference type="ARBA" id="ARBA00022448"/>
    </source>
</evidence>
<dbReference type="AlphaFoldDB" id="A0AA51RW55"/>
<dbReference type="SUPFAM" id="SSF74653">
    <property type="entry name" value="TolA/TonB C-terminal domain"/>
    <property type="match status" value="1"/>
</dbReference>
<evidence type="ECO:0000256" key="4">
    <source>
        <dbReference type="ARBA" id="ARBA00022475"/>
    </source>
</evidence>
<comment type="similarity">
    <text evidence="2 10">Belongs to the TonB family.</text>
</comment>
<dbReference type="PANTHER" id="PTHR33446:SF14">
    <property type="entry name" value="PROTEIN TONB"/>
    <property type="match status" value="1"/>
</dbReference>
<keyword evidence="3 10" id="KW-0813">Transport</keyword>
<dbReference type="InterPro" id="IPR037682">
    <property type="entry name" value="TonB_C"/>
</dbReference>
<feature type="compositionally biased region" description="Basic and acidic residues" evidence="11">
    <location>
        <begin position="51"/>
        <end position="69"/>
    </location>
</feature>
<accession>A0AA51RW55</accession>
<dbReference type="InterPro" id="IPR003538">
    <property type="entry name" value="TonB"/>
</dbReference>
<comment type="subcellular location">
    <subcellularLocation>
        <location evidence="1 10">Cell inner membrane</location>
        <topology evidence="1 10">Single-pass membrane protein</topology>
        <orientation evidence="1 10">Periplasmic side</orientation>
    </subcellularLocation>
</comment>
<dbReference type="Proteomes" id="UP001239782">
    <property type="component" value="Chromosome"/>
</dbReference>
<keyword evidence="9" id="KW-0472">Membrane</keyword>
<keyword evidence="8" id="KW-1133">Transmembrane helix</keyword>
<keyword evidence="5 10" id="KW-0997">Cell inner membrane</keyword>
<evidence type="ECO:0000313" key="14">
    <source>
        <dbReference type="Proteomes" id="UP001239782"/>
    </source>
</evidence>
<dbReference type="PROSITE" id="PS52015">
    <property type="entry name" value="TONB_CTD"/>
    <property type="match status" value="1"/>
</dbReference>
<evidence type="ECO:0000256" key="9">
    <source>
        <dbReference type="ARBA" id="ARBA00023136"/>
    </source>
</evidence>
<evidence type="ECO:0000256" key="11">
    <source>
        <dbReference type="SAM" id="MobiDB-lite"/>
    </source>
</evidence>
<keyword evidence="4 10" id="KW-1003">Cell membrane</keyword>
<dbReference type="NCBIfam" id="TIGR01352">
    <property type="entry name" value="tonB_Cterm"/>
    <property type="match status" value="1"/>
</dbReference>
<dbReference type="GO" id="GO:0031992">
    <property type="term" value="F:energy transducer activity"/>
    <property type="evidence" value="ECO:0007669"/>
    <property type="project" value="InterPro"/>
</dbReference>
<comment type="function">
    <text evidence="10">Interacts with outer membrane receptor proteins that carry out high-affinity binding and energy dependent uptake into the periplasmic space of specific substrates. It could act to transduce energy from the cytoplasmic membrane to specific energy-requiring processes in the outer membrane, resulting in the release into the periplasm of ligands bound by these outer membrane proteins.</text>
</comment>
<keyword evidence="6" id="KW-0812">Transmembrane</keyword>
<dbReference type="GO" id="GO:0015891">
    <property type="term" value="P:siderophore transport"/>
    <property type="evidence" value="ECO:0007669"/>
    <property type="project" value="InterPro"/>
</dbReference>
<dbReference type="PRINTS" id="PR01374">
    <property type="entry name" value="TONBPROTEIN"/>
</dbReference>
<gene>
    <name evidence="13" type="ORF">Q9312_07220</name>
</gene>
<evidence type="ECO:0000256" key="2">
    <source>
        <dbReference type="ARBA" id="ARBA00006555"/>
    </source>
</evidence>
<feature type="region of interest" description="Disordered" evidence="11">
    <location>
        <begin position="51"/>
        <end position="71"/>
    </location>
</feature>
<evidence type="ECO:0000313" key="13">
    <source>
        <dbReference type="EMBL" id="WMS88697.1"/>
    </source>
</evidence>
<evidence type="ECO:0000256" key="1">
    <source>
        <dbReference type="ARBA" id="ARBA00004383"/>
    </source>
</evidence>
<dbReference type="GO" id="GO:0005886">
    <property type="term" value="C:plasma membrane"/>
    <property type="evidence" value="ECO:0007669"/>
    <property type="project" value="UniProtKB-SubCell"/>
</dbReference>
<dbReference type="Pfam" id="PF03544">
    <property type="entry name" value="TonB_C"/>
    <property type="match status" value="1"/>
</dbReference>
<keyword evidence="7 10" id="KW-0653">Protein transport</keyword>
<dbReference type="Gene3D" id="3.30.2420.10">
    <property type="entry name" value="TonB"/>
    <property type="match status" value="1"/>
</dbReference>
<evidence type="ECO:0000256" key="10">
    <source>
        <dbReference type="RuleBase" id="RU362123"/>
    </source>
</evidence>
<name>A0AA51RW55_9GAMM</name>
<keyword evidence="14" id="KW-1185">Reference proteome</keyword>
<dbReference type="EMBL" id="CP133548">
    <property type="protein sequence ID" value="WMS88697.1"/>
    <property type="molecule type" value="Genomic_DNA"/>
</dbReference>